<dbReference type="Pfam" id="PF07676">
    <property type="entry name" value="PD40"/>
    <property type="match status" value="4"/>
</dbReference>
<dbReference type="InterPro" id="IPR006680">
    <property type="entry name" value="Amidohydro-rel"/>
</dbReference>
<evidence type="ECO:0000313" key="5">
    <source>
        <dbReference type="Proteomes" id="UP000275663"/>
    </source>
</evidence>
<dbReference type="AlphaFoldDB" id="A0A3Q9BT68"/>
<evidence type="ECO:0000313" key="4">
    <source>
        <dbReference type="EMBL" id="AZP13963.1"/>
    </source>
</evidence>
<dbReference type="Gene3D" id="2.130.10.10">
    <property type="entry name" value="YVTN repeat-like/Quinoprotein amine dehydrogenase"/>
    <property type="match status" value="1"/>
</dbReference>
<keyword evidence="2" id="KW-0732">Signal</keyword>
<dbReference type="Gene3D" id="2.30.40.10">
    <property type="entry name" value="Urease, subunit C, domain 1"/>
    <property type="match status" value="2"/>
</dbReference>
<dbReference type="InterPro" id="IPR011044">
    <property type="entry name" value="Quino_amine_DH_bsu"/>
</dbReference>
<dbReference type="InterPro" id="IPR011059">
    <property type="entry name" value="Metal-dep_hydrolase_composite"/>
</dbReference>
<evidence type="ECO:0000259" key="3">
    <source>
        <dbReference type="Pfam" id="PF01979"/>
    </source>
</evidence>
<dbReference type="SUPFAM" id="SSF82171">
    <property type="entry name" value="DPP6 N-terminal domain-like"/>
    <property type="match status" value="1"/>
</dbReference>
<feature type="chain" id="PRO_5018536161" evidence="2">
    <location>
        <begin position="31"/>
        <end position="1111"/>
    </location>
</feature>
<dbReference type="PANTHER" id="PTHR36842:SF1">
    <property type="entry name" value="PROTEIN TOLB"/>
    <property type="match status" value="1"/>
</dbReference>
<dbReference type="InterPro" id="IPR011659">
    <property type="entry name" value="WD40"/>
</dbReference>
<dbReference type="Gene3D" id="2.120.10.30">
    <property type="entry name" value="TolB, C-terminal domain"/>
    <property type="match status" value="2"/>
</dbReference>
<dbReference type="SUPFAM" id="SSF50969">
    <property type="entry name" value="YVTN repeat-like/Quinoprotein amine dehydrogenase"/>
    <property type="match status" value="1"/>
</dbReference>
<dbReference type="InterPro" id="IPR011042">
    <property type="entry name" value="6-blade_b-propeller_TolB-like"/>
</dbReference>
<reference evidence="4 5" key="1">
    <citation type="journal article" date="2011" name="Int. J. Syst. Evol. Microbiol.">
        <title>Description of Undibacterium oligocarboniphilum sp. nov., isolated from purified water, and Undibacterium pigrum strain CCUG 49012 as the type strain of Undibacterium parvum sp. nov., and emended descriptions of the genus Undibacterium and the species Undibacterium pigrum.</title>
        <authorList>
            <person name="Eder W."/>
            <person name="Wanner G."/>
            <person name="Ludwig W."/>
            <person name="Busse H.J."/>
            <person name="Ziemke-Kageler F."/>
            <person name="Lang E."/>
        </authorList>
    </citation>
    <scope>NUCLEOTIDE SEQUENCE [LARGE SCALE GENOMIC DNA]</scope>
    <source>
        <strain evidence="4 5">DSM 23061</strain>
    </source>
</reference>
<evidence type="ECO:0000256" key="2">
    <source>
        <dbReference type="SAM" id="SignalP"/>
    </source>
</evidence>
<dbReference type="KEGG" id="upv:EJN92_19370"/>
<comment type="similarity">
    <text evidence="1">Belongs to the TolB family.</text>
</comment>
<sequence>MRSFQKRRLSLLISLICSLTASTLPGTALATDAVTPAKDSLEKKKWDVNHPPGAAITATLDTTSGTWMSVDVSPDGKHIVFDMLGDLYLMPIAGGEAKALTHSVAWEMQARFSPDGKQLTYMSDAGGGDNIWVMNVDGSDAHAVSKEDFRLLNNPVWHPNGQYIAARKHYTGTRSLGSGEIWLYHRSGGAGVQLNEKATWQKDLGEPAFSPDGRYVYYSQDTTPGSSFEYNKNSNGQIYQIFRKDLQDGKTIAMVSGAGGAVRPTPSPDGKYLAFVRRVRGTDETQNNSQSTLFLKNLATGEETSAWGELERDLQEAWAVHGVYPAFSWLPDSKQIVVWAKGKIWRVDPFTKTAAEIPFHIKDSREVRAAVRYPTAVAPEQFDVKQLRWVNVAPKGDKVIYSALGYLYVRDLPDGKPRRLTKQEDHFEFFPKFSRDGNSVVFTTWNDEKLGSVRSIDLRGGQETILSKEAGKFSEPTFSPDGKQVVFVKSRGGYLTTPWNGLNTGVYAVSADGKGVPRLLTDEGSAPQFGKDNEHVYLTRTQHTGEVDWITSLIRFKMDKSEQVAVAKGEFVEDFAVSPDGDWLAFGERFHAYVTPMPLAGKAVTVGSKMDGLPVKQLDVNAGEYLHWSGDSKNLNFSLGDELFTSPLTAAFSFVAGAAKELPKPAENGKKIGFRENADKPNGVTVISGARVVTMKGDEVIENARIVIRDNRIAAIGSADSIAVPAGAKQIAANGKTIIPGIVDVHWHGGMGEGQIIPQQSWVNYASLAFGVTTIHDPSNDTAEIFTQSEMQRVGNVLGPRIFSTGTILYGAKANMSAIVNSLDDALTHLKRLKANGAISVKSYNQPRREQRQQILEAARQTNMMVVPEGGSLFQSNMSMVVDGHTGVEHALPVAKVYDDVKQLWSQTKVGYTPTLIVGYGGLDGEHYWYARTEVWKHPLLSRYVPHSILEARSVRRETAPDQDFNVFNIARTATELQRAGVDVNLGAHGQREGLGAHWEMWTFAKGGMTALETIRTATLNGAKYLGMDKDIGSLEVGKLADLVIIDADILKDIRQSDKISQVMLNGRLYDAASMNEVGGKSKNRKPFFFEGKNASGMSVESISHGDGHGH</sequence>
<dbReference type="SUPFAM" id="SSF51556">
    <property type="entry name" value="Metallo-dependent hydrolases"/>
    <property type="match status" value="1"/>
</dbReference>
<dbReference type="GO" id="GO:0016810">
    <property type="term" value="F:hydrolase activity, acting on carbon-nitrogen (but not peptide) bonds"/>
    <property type="evidence" value="ECO:0007669"/>
    <property type="project" value="InterPro"/>
</dbReference>
<dbReference type="InterPro" id="IPR032466">
    <property type="entry name" value="Metal_Hydrolase"/>
</dbReference>
<keyword evidence="4" id="KW-0378">Hydrolase</keyword>
<dbReference type="RefSeq" id="WP_126129332.1">
    <property type="nucleotide sequence ID" value="NZ_CP034464.1"/>
</dbReference>
<dbReference type="Gene3D" id="3.20.20.140">
    <property type="entry name" value="Metal-dependent hydrolases"/>
    <property type="match status" value="2"/>
</dbReference>
<dbReference type="Proteomes" id="UP000275663">
    <property type="component" value="Chromosome"/>
</dbReference>
<organism evidence="4 5">
    <name type="scientific">Undibacterium parvum</name>
    <dbReference type="NCBI Taxonomy" id="401471"/>
    <lineage>
        <taxon>Bacteria</taxon>
        <taxon>Pseudomonadati</taxon>
        <taxon>Pseudomonadota</taxon>
        <taxon>Betaproteobacteria</taxon>
        <taxon>Burkholderiales</taxon>
        <taxon>Oxalobacteraceae</taxon>
        <taxon>Undibacterium</taxon>
    </lineage>
</organism>
<keyword evidence="5" id="KW-1185">Reference proteome</keyword>
<name>A0A3Q9BT68_9BURK</name>
<dbReference type="EMBL" id="CP034464">
    <property type="protein sequence ID" value="AZP13963.1"/>
    <property type="molecule type" value="Genomic_DNA"/>
</dbReference>
<dbReference type="InterPro" id="IPR015943">
    <property type="entry name" value="WD40/YVTN_repeat-like_dom_sf"/>
</dbReference>
<dbReference type="OrthoDB" id="262125at2"/>
<proteinExistence type="inferred from homology"/>
<feature type="signal peptide" evidence="2">
    <location>
        <begin position="1"/>
        <end position="30"/>
    </location>
</feature>
<protein>
    <submittedName>
        <fullName evidence="4">Amidohydrolase</fullName>
    </submittedName>
</protein>
<dbReference type="SUPFAM" id="SSF51338">
    <property type="entry name" value="Composite domain of metallo-dependent hydrolases"/>
    <property type="match status" value="1"/>
</dbReference>
<evidence type="ECO:0000256" key="1">
    <source>
        <dbReference type="ARBA" id="ARBA00009820"/>
    </source>
</evidence>
<accession>A0A3Q9BT68</accession>
<dbReference type="Pfam" id="PF01979">
    <property type="entry name" value="Amidohydro_1"/>
    <property type="match status" value="1"/>
</dbReference>
<feature type="domain" description="Amidohydrolase-related" evidence="3">
    <location>
        <begin position="1005"/>
        <end position="1069"/>
    </location>
</feature>
<dbReference type="PANTHER" id="PTHR36842">
    <property type="entry name" value="PROTEIN TOLB HOMOLOG"/>
    <property type="match status" value="1"/>
</dbReference>
<gene>
    <name evidence="4" type="ORF">EJN92_19370</name>
</gene>